<dbReference type="GeneID" id="43578829"/>
<gene>
    <name evidence="2" type="ORF">SAPINGB_P000004</name>
</gene>
<protein>
    <recommendedName>
        <fullName evidence="4">N-terminal acetyltransferase B complex subunit MDM20</fullName>
    </recommendedName>
</protein>
<evidence type="ECO:0000313" key="3">
    <source>
        <dbReference type="Proteomes" id="UP000398389"/>
    </source>
</evidence>
<dbReference type="PANTHER" id="PTHR22767">
    <property type="entry name" value="N-TERMINAL ACETYLTRANSFERASE-RELATED"/>
    <property type="match status" value="1"/>
</dbReference>
<name>A0A5E8AY01_9ASCO</name>
<keyword evidence="3" id="KW-1185">Reference proteome</keyword>
<dbReference type="OrthoDB" id="1874341at2759"/>
<organism evidence="2 3">
    <name type="scientific">Magnusiomyces paraingens</name>
    <dbReference type="NCBI Taxonomy" id="2606893"/>
    <lineage>
        <taxon>Eukaryota</taxon>
        <taxon>Fungi</taxon>
        <taxon>Dikarya</taxon>
        <taxon>Ascomycota</taxon>
        <taxon>Saccharomycotina</taxon>
        <taxon>Dipodascomycetes</taxon>
        <taxon>Dipodascales</taxon>
        <taxon>Dipodascaceae</taxon>
        <taxon>Magnusiomyces</taxon>
    </lineage>
</organism>
<evidence type="ECO:0000313" key="2">
    <source>
        <dbReference type="EMBL" id="VVT43479.1"/>
    </source>
</evidence>
<reference evidence="2 3" key="1">
    <citation type="submission" date="2019-09" db="EMBL/GenBank/DDBJ databases">
        <authorList>
            <person name="Brejova B."/>
        </authorList>
    </citation>
    <scope>NUCLEOTIDE SEQUENCE [LARGE SCALE GENOMIC DNA]</scope>
</reference>
<dbReference type="AlphaFoldDB" id="A0A5E8AY01"/>
<dbReference type="PANTHER" id="PTHR22767:SF3">
    <property type="entry name" value="N-ALPHA-ACETYLTRANSFERASE 25, NATB AUXILIARY SUBUNIT"/>
    <property type="match status" value="1"/>
</dbReference>
<evidence type="ECO:0008006" key="4">
    <source>
        <dbReference type="Google" id="ProtNLM"/>
    </source>
</evidence>
<dbReference type="InterPro" id="IPR019183">
    <property type="entry name" value="NAA25_NatB_aux_su"/>
</dbReference>
<comment type="similarity">
    <text evidence="1">Belongs to the MDM20/NAA25 family.</text>
</comment>
<dbReference type="GO" id="GO:0031416">
    <property type="term" value="C:NatB complex"/>
    <property type="evidence" value="ECO:0007669"/>
    <property type="project" value="TreeGrafter"/>
</dbReference>
<dbReference type="EMBL" id="CABVLU010000001">
    <property type="protein sequence ID" value="VVT43479.1"/>
    <property type="molecule type" value="Genomic_DNA"/>
</dbReference>
<sequence length="734" mass="85725">MMILQDTYRCAGRFDKLQQYFEAVAKKTPKDEQFIRDVWFDTMLAVGDFKGQQKAAMALSTLGNRKYTLWAISCIYMSLKFSNVTDVEKTLFPKLALGLLKKTEPVKSPQEAYLKCLIYEINNLPNDIIHYLQTEEVRNWDSLDLNIILFETLIKIQDWQGLKNQCIRILKNLSRDDFNHWKGLISACINLKDVEFLYKFISDYKVGQNSKLALVHLSFELGNNTDYTNIVPSLNEATEKYFEYMGDKRSVFNDLRAYMLSPLFDRTKWLKFLDQIEIKNSQQNLPVNVEKFRFLFRPESYNVDSLIQHQVHLYNESKHFLKKKDDKDYHSGDDYLLIAAYAILETSIDFQSLTKAAVLLELACENDKHQFYVRLWLVVIYQLLGAFKKSFHHYSVLRVQNLQVDSMSHFIITRSMSFFPNDSVLVKAINTYQTFNDEVVNGLLKVYENDVYTQLESFFQLRKVVDNSITKSILGVQLSQLSHYPHKTFDLSFLNYTDTAKLEDNRDFDIMWDIPRPNTHRLSHIIMPGPRVGPNWVKIHETKNEIIKSLIKTDRLSETSLLLKDLLNDRNTLIELTEAEIWSCQVILSLAESALNKLDHSGYEKIYFTLSSLKLDLQLGWKLVHTLFQASEISLIINEYVVNLHRHRNQIKYDNHQAENLKNNLLEQFVPLIKETALKIKNSRNEKSQADIAFLNDWLKDNRIDMNGALIESVVDSIYASLDESLTLIRTTKF</sequence>
<evidence type="ECO:0000256" key="1">
    <source>
        <dbReference type="ARBA" id="ARBA00006298"/>
    </source>
</evidence>
<dbReference type="RefSeq" id="XP_031850620.1">
    <property type="nucleotide sequence ID" value="XM_031994729.1"/>
</dbReference>
<dbReference type="Proteomes" id="UP000398389">
    <property type="component" value="Unassembled WGS sequence"/>
</dbReference>
<dbReference type="Pfam" id="PF09797">
    <property type="entry name" value="NatB_MDM20"/>
    <property type="match status" value="1"/>
</dbReference>
<proteinExistence type="inferred from homology"/>
<accession>A0A5E8AY01</accession>